<sequence>MRYGSSFFCTHCNRPGHDISWCLFAPYNMPNPYPAYPYPYTPNHFNINPNINSLTRGTKLDHPSPTPNPSSTGQHYPISSPPYYPYYISPPPHHKPLSYPMYPPHPNYPPYAMNVSTGPSDPKQALWFPDLRATNYITVDPNLVHNTMEHFGPKHLYMGNGTKELISCSGTTTFSSLCHPNISLSLNNLLLVPTITKNLISVSQFAKDNHCFFEFHPNDCFVKSQDSKAILLHGSLTPEGLYAFKSLFPQTSSCYASGPTSSTQSKVVSKDSVLDRFSLLVAL</sequence>
<gene>
    <name evidence="3" type="ORF">LLUT_LOCUS13086</name>
</gene>
<accession>A0AAV1WTH0</accession>
<name>A0AAV1WTH0_LUPLU</name>
<evidence type="ECO:0000313" key="3">
    <source>
        <dbReference type="EMBL" id="CAL0312026.1"/>
    </source>
</evidence>
<organism evidence="3 4">
    <name type="scientific">Lupinus luteus</name>
    <name type="common">European yellow lupine</name>
    <dbReference type="NCBI Taxonomy" id="3873"/>
    <lineage>
        <taxon>Eukaryota</taxon>
        <taxon>Viridiplantae</taxon>
        <taxon>Streptophyta</taxon>
        <taxon>Embryophyta</taxon>
        <taxon>Tracheophyta</taxon>
        <taxon>Spermatophyta</taxon>
        <taxon>Magnoliopsida</taxon>
        <taxon>eudicotyledons</taxon>
        <taxon>Gunneridae</taxon>
        <taxon>Pentapetalae</taxon>
        <taxon>rosids</taxon>
        <taxon>fabids</taxon>
        <taxon>Fabales</taxon>
        <taxon>Fabaceae</taxon>
        <taxon>Papilionoideae</taxon>
        <taxon>50 kb inversion clade</taxon>
        <taxon>genistoids sensu lato</taxon>
        <taxon>core genistoids</taxon>
        <taxon>Genisteae</taxon>
        <taxon>Lupinus</taxon>
    </lineage>
</organism>
<dbReference type="AlphaFoldDB" id="A0AAV1WTH0"/>
<reference evidence="3 4" key="1">
    <citation type="submission" date="2024-03" db="EMBL/GenBank/DDBJ databases">
        <authorList>
            <person name="Martinez-Hernandez J."/>
        </authorList>
    </citation>
    <scope>NUCLEOTIDE SEQUENCE [LARGE SCALE GENOMIC DNA]</scope>
</reference>
<feature type="domain" description="Retrovirus-related Pol polyprotein from transposon TNT 1-94-like beta-barrel" evidence="2">
    <location>
        <begin position="127"/>
        <end position="208"/>
    </location>
</feature>
<proteinExistence type="predicted"/>
<comment type="caution">
    <text evidence="3">The sequence shown here is derived from an EMBL/GenBank/DDBJ whole genome shotgun (WGS) entry which is preliminary data.</text>
</comment>
<dbReference type="InterPro" id="IPR054722">
    <property type="entry name" value="PolX-like_BBD"/>
</dbReference>
<keyword evidence="4" id="KW-1185">Reference proteome</keyword>
<dbReference type="Proteomes" id="UP001497480">
    <property type="component" value="Unassembled WGS sequence"/>
</dbReference>
<evidence type="ECO:0000256" key="1">
    <source>
        <dbReference type="SAM" id="MobiDB-lite"/>
    </source>
</evidence>
<dbReference type="Pfam" id="PF22936">
    <property type="entry name" value="Pol_BBD"/>
    <property type="match status" value="1"/>
</dbReference>
<evidence type="ECO:0000313" key="4">
    <source>
        <dbReference type="Proteomes" id="UP001497480"/>
    </source>
</evidence>
<protein>
    <recommendedName>
        <fullName evidence="2">Retrovirus-related Pol polyprotein from transposon TNT 1-94-like beta-barrel domain-containing protein</fullName>
    </recommendedName>
</protein>
<evidence type="ECO:0000259" key="2">
    <source>
        <dbReference type="Pfam" id="PF22936"/>
    </source>
</evidence>
<feature type="region of interest" description="Disordered" evidence="1">
    <location>
        <begin position="51"/>
        <end position="74"/>
    </location>
</feature>
<dbReference type="EMBL" id="CAXHTB010000009">
    <property type="protein sequence ID" value="CAL0312026.1"/>
    <property type="molecule type" value="Genomic_DNA"/>
</dbReference>